<dbReference type="PANTHER" id="PTHR45957:SF1">
    <property type="entry name" value="ANAPHASE-PROMOTING COMPLEX SUBUNIT 2"/>
    <property type="match status" value="1"/>
</dbReference>
<dbReference type="Pfam" id="PF25773">
    <property type="entry name" value="TPR_ANAPC2"/>
    <property type="match status" value="1"/>
</dbReference>
<reference evidence="2 3" key="1">
    <citation type="submission" date="2024-03" db="EMBL/GenBank/DDBJ databases">
        <authorList>
            <person name="Gkanogiannis A."/>
            <person name="Becerra Lopez-Lavalle L."/>
        </authorList>
    </citation>
    <scope>NUCLEOTIDE SEQUENCE [LARGE SCALE GENOMIC DNA]</scope>
</reference>
<accession>A0ABP0XKD0</accession>
<evidence type="ECO:0000313" key="3">
    <source>
        <dbReference type="Proteomes" id="UP001642487"/>
    </source>
</evidence>
<organism evidence="2 3">
    <name type="scientific">Citrullus colocynthis</name>
    <name type="common">colocynth</name>
    <dbReference type="NCBI Taxonomy" id="252529"/>
    <lineage>
        <taxon>Eukaryota</taxon>
        <taxon>Viridiplantae</taxon>
        <taxon>Streptophyta</taxon>
        <taxon>Embryophyta</taxon>
        <taxon>Tracheophyta</taxon>
        <taxon>Spermatophyta</taxon>
        <taxon>Magnoliopsida</taxon>
        <taxon>eudicotyledons</taxon>
        <taxon>Gunneridae</taxon>
        <taxon>Pentapetalae</taxon>
        <taxon>rosids</taxon>
        <taxon>fabids</taxon>
        <taxon>Cucurbitales</taxon>
        <taxon>Cucurbitaceae</taxon>
        <taxon>Benincaseae</taxon>
        <taxon>Citrullus</taxon>
    </lineage>
</organism>
<proteinExistence type="predicted"/>
<dbReference type="PANTHER" id="PTHR45957">
    <property type="entry name" value="ANAPHASE-PROMOTING COMPLEX SUBUNIT 2"/>
    <property type="match status" value="1"/>
</dbReference>
<keyword evidence="3" id="KW-1185">Reference proteome</keyword>
<feature type="domain" description="Anaphase-promoting complex subunit 2 TPR repeats" evidence="1">
    <location>
        <begin position="358"/>
        <end position="391"/>
    </location>
</feature>
<dbReference type="EMBL" id="OZ021735">
    <property type="protein sequence ID" value="CAK9308595.1"/>
    <property type="molecule type" value="Genomic_DNA"/>
</dbReference>
<dbReference type="InterPro" id="IPR057975">
    <property type="entry name" value="TPR_ANAPC2"/>
</dbReference>
<evidence type="ECO:0000313" key="2">
    <source>
        <dbReference type="EMBL" id="CAK9308595.1"/>
    </source>
</evidence>
<protein>
    <recommendedName>
        <fullName evidence="1">Anaphase-promoting complex subunit 2 TPR repeats domain-containing protein</fullName>
    </recommendedName>
</protein>
<gene>
    <name evidence="2" type="ORF">CITCOLO1_LOCUS108</name>
</gene>
<sequence length="492" mass="56053">MECSSFFCNLGVLDSLSDDEVQEIINTYAHFSAATQALLNGTASLSLRSEFVAHVQSLCNHGLESLLLNHFLRSLQENFETNGALEFWKHFEAYENIAVLNTCNPPHSEEEVREVLCKALEEISSKKKCQEELLSILVHALQSYRYDLMEKGRQYDAETEVVRLFAKYQLLVSSVLMATLPRHFPDLLHWYFKGKLEELSAIMAGELDEDYKSQCKDEMELDGKGRISSKSGQKDFIECYQLEKFSNIHKLVKNIGKVVLDLRSLGFTSLAEDAYASAIFSLLKAKVDSLAGDNYRSSVLEPIKEWIKAVPLHFLHSLLAYLGNFAGNHSHLHSLKSLLAPRASSFISGVDSPEGLIRWQSRLEYFAYETLQDLRIAKLFEIIVDYPDSRDEAAVNFTKEGIEGGREHPNHLARPIYVGVQLNVRRHVTWVIEQAKTRLCLDVANSDQLDLAICFHIIEAMWFRVLWLKQERDMTKTIVMPHAPSSNGQRNF</sequence>
<evidence type="ECO:0000259" key="1">
    <source>
        <dbReference type="Pfam" id="PF25773"/>
    </source>
</evidence>
<dbReference type="Proteomes" id="UP001642487">
    <property type="component" value="Chromosome 1"/>
</dbReference>
<dbReference type="InterPro" id="IPR044554">
    <property type="entry name" value="ANAPC2"/>
</dbReference>
<name>A0ABP0XKD0_9ROSI</name>